<evidence type="ECO:0000313" key="2">
    <source>
        <dbReference type="EMBL" id="DAF93652.1"/>
    </source>
</evidence>
<reference evidence="2" key="1">
    <citation type="journal article" date="2021" name="Proc. Natl. Acad. Sci. U.S.A.">
        <title>A Catalog of Tens of Thousands of Viruses from Human Metagenomes Reveals Hidden Associations with Chronic Diseases.</title>
        <authorList>
            <person name="Tisza M.J."/>
            <person name="Buck C.B."/>
        </authorList>
    </citation>
    <scope>NUCLEOTIDE SEQUENCE</scope>
    <source>
        <strain evidence="2">Ctshb19</strain>
    </source>
</reference>
<dbReference type="EMBL" id="BK016086">
    <property type="protein sequence ID" value="DAF93652.1"/>
    <property type="molecule type" value="Genomic_DNA"/>
</dbReference>
<name>A0A8S5UGU0_9CAUD</name>
<keyword evidence="1" id="KW-0175">Coiled coil</keyword>
<feature type="coiled-coil region" evidence="1">
    <location>
        <begin position="67"/>
        <end position="113"/>
    </location>
</feature>
<proteinExistence type="predicted"/>
<protein>
    <submittedName>
        <fullName evidence="2">Uncharacterized protein</fullName>
    </submittedName>
</protein>
<evidence type="ECO:0000256" key="1">
    <source>
        <dbReference type="SAM" id="Coils"/>
    </source>
</evidence>
<organism evidence="2">
    <name type="scientific">Myoviridae sp. ctshb19</name>
    <dbReference type="NCBI Taxonomy" id="2825194"/>
    <lineage>
        <taxon>Viruses</taxon>
        <taxon>Duplodnaviria</taxon>
        <taxon>Heunggongvirae</taxon>
        <taxon>Uroviricota</taxon>
        <taxon>Caudoviricetes</taxon>
    </lineage>
</organism>
<accession>A0A8S5UGU0</accession>
<sequence>MDKAKLEEIYNKLLWRNSQLRTELENLEYDVPKGMTLDRILGRGVGGPSGFPGIYRYFSEAKWLDLIQQERETCSELNRKILAYMDKNRHAELRDLLAREDALEQLVAQAQANGEYR</sequence>